<dbReference type="PANTHER" id="PTHR43364:SF17">
    <property type="entry name" value="ALDO KETO REDUCTASE"/>
    <property type="match status" value="1"/>
</dbReference>
<dbReference type="Proteomes" id="UP001642464">
    <property type="component" value="Unassembled WGS sequence"/>
</dbReference>
<dbReference type="Pfam" id="PF03016">
    <property type="entry name" value="Exostosin_GT47"/>
    <property type="match status" value="1"/>
</dbReference>
<dbReference type="EMBL" id="CAXAMM010019424">
    <property type="protein sequence ID" value="CAK9045679.1"/>
    <property type="molecule type" value="Genomic_DNA"/>
</dbReference>
<dbReference type="SUPFAM" id="SSF51430">
    <property type="entry name" value="NAD(P)-linked oxidoreductase"/>
    <property type="match status" value="1"/>
</dbReference>
<dbReference type="InterPro" id="IPR050523">
    <property type="entry name" value="AKR_Detox_Biosynth"/>
</dbReference>
<reference evidence="3 4" key="1">
    <citation type="submission" date="2024-02" db="EMBL/GenBank/DDBJ databases">
        <authorList>
            <person name="Chen Y."/>
            <person name="Shah S."/>
            <person name="Dougan E. K."/>
            <person name="Thang M."/>
            <person name="Chan C."/>
        </authorList>
    </citation>
    <scope>NUCLEOTIDE SEQUENCE [LARGE SCALE GENOMIC DNA]</scope>
</reference>
<dbReference type="InterPro" id="IPR020471">
    <property type="entry name" value="AKR"/>
</dbReference>
<evidence type="ECO:0000313" key="3">
    <source>
        <dbReference type="EMBL" id="CAK9045679.1"/>
    </source>
</evidence>
<dbReference type="Gene3D" id="3.20.20.100">
    <property type="entry name" value="NADP-dependent oxidoreductase domain"/>
    <property type="match status" value="1"/>
</dbReference>
<dbReference type="InterPro" id="IPR040911">
    <property type="entry name" value="Exostosin_GT47"/>
</dbReference>
<dbReference type="InterPro" id="IPR023210">
    <property type="entry name" value="NADP_OxRdtase_dom"/>
</dbReference>
<dbReference type="PRINTS" id="PR00069">
    <property type="entry name" value="ALDKETRDTASE"/>
</dbReference>
<dbReference type="CDD" id="cd19094">
    <property type="entry name" value="AKR_Tas-like"/>
    <property type="match status" value="1"/>
</dbReference>
<evidence type="ECO:0000259" key="1">
    <source>
        <dbReference type="Pfam" id="PF00248"/>
    </source>
</evidence>
<name>A0ABP0M4J3_9DINO</name>
<dbReference type="PANTHER" id="PTHR43364">
    <property type="entry name" value="NADH-SPECIFIC METHYLGLYOXAL REDUCTASE-RELATED"/>
    <property type="match status" value="1"/>
</dbReference>
<organism evidence="3 4">
    <name type="scientific">Durusdinium trenchii</name>
    <dbReference type="NCBI Taxonomy" id="1381693"/>
    <lineage>
        <taxon>Eukaryota</taxon>
        <taxon>Sar</taxon>
        <taxon>Alveolata</taxon>
        <taxon>Dinophyceae</taxon>
        <taxon>Suessiales</taxon>
        <taxon>Symbiodiniaceae</taxon>
        <taxon>Durusdinium</taxon>
    </lineage>
</organism>
<dbReference type="Pfam" id="PF00248">
    <property type="entry name" value="Aldo_ket_red"/>
    <property type="match status" value="1"/>
</dbReference>
<dbReference type="InterPro" id="IPR036812">
    <property type="entry name" value="NAD(P)_OxRdtase_dom_sf"/>
</dbReference>
<gene>
    <name evidence="3" type="ORF">SCF082_LOCUS25802</name>
</gene>
<proteinExistence type="predicted"/>
<keyword evidence="4" id="KW-1185">Reference proteome</keyword>
<evidence type="ECO:0000313" key="4">
    <source>
        <dbReference type="Proteomes" id="UP001642464"/>
    </source>
</evidence>
<evidence type="ECO:0000259" key="2">
    <source>
        <dbReference type="Pfam" id="PF03016"/>
    </source>
</evidence>
<sequence>MQCGQTGFGVWTPVRVWKAAGAGKVVCTQPLDSSSSRSCWQRAGISFAWVILVGRGKYRAPSRRCRRLSQRRSFEVRQLGSSPLQVTEPCLGTMTWGIQNSKEEAHKQLDYAINERGVNFIDTAEMYPVPNFDPQWCPGRTEEYIGSWFEENPGWRSKVVLASKIAGYWPRSRAAARRSEPEGDSESWPDARADAASVRQACEASLRRLKTDCIDLYQIHWPDRYVPIFGQTEYKCANERKPVLIEETAAALKDLMQEGKIKAYGVSNETTFGVCEWTRAAQKLDMPPPASIQNACSLVVRLFEYELAEACATSNFNVGLLAYSILAGGLLSGKYRGNKQPAESRHTKYPNFMSRWNPTKGIPQLSEAVEGYAMIAEENGMLFLKNPLIIAGGNCYACRQVIIGATNLDQLKENLDAFEGYGMIRIANARRTPRKGSTGTSQGWIHRAACNGNRSDWLVKDSRINALRRAVLTRLPKDEESKRPRIYVYGNDVPEVQELSQGASFCAKGQWGMEVHIHEWLLASPYLTRHPDEADLFFVPAYSICMFEGGFFPLENLDNKYKEMLRQLRYFNRNRGRDHIFTFGSGLSASVFRSWRTEIPESIQLSPETWLFNDVVDMKEPCFNTWRDIAVPGYLHRHEIISLHQAAKPLAERSYVAVFLGRIDSSRGPHPSQGGPDVRAAIRRLKEKGEIFVAQNLSFPEMHAVMGSAKFCFVPKGKSAWSLRFFEALFANCVPVILSDFWELPFESFMDLPSFVIKWPMDLVGDTLMEYLKSLPDSTVQEYMDASKAWRCWYVYPPLLHEQSMAKSDELKEVCPGLDEENAFQAIMQLLASKMRKSWTMTRHFGPGNFHEMLERLESSETSETEEVT</sequence>
<feature type="domain" description="Exostosin GT47" evidence="2">
    <location>
        <begin position="482"/>
        <end position="773"/>
    </location>
</feature>
<feature type="domain" description="NADP-dependent oxidoreductase" evidence="1">
    <location>
        <begin position="90"/>
        <end position="419"/>
    </location>
</feature>
<protein>
    <submittedName>
        <fullName evidence="3">Protein tas</fullName>
    </submittedName>
</protein>
<comment type="caution">
    <text evidence="3">The sequence shown here is derived from an EMBL/GenBank/DDBJ whole genome shotgun (WGS) entry which is preliminary data.</text>
</comment>
<accession>A0ABP0M4J3</accession>